<gene>
    <name evidence="1" type="ORF">JOL62DRAFT_575602</name>
</gene>
<evidence type="ECO:0000313" key="2">
    <source>
        <dbReference type="Proteomes" id="UP001367316"/>
    </source>
</evidence>
<dbReference type="EMBL" id="JBBPBF010000017">
    <property type="protein sequence ID" value="KAK7610674.1"/>
    <property type="molecule type" value="Genomic_DNA"/>
</dbReference>
<accession>A0ABR1N9G9</accession>
<evidence type="ECO:0000313" key="1">
    <source>
        <dbReference type="EMBL" id="KAK7610674.1"/>
    </source>
</evidence>
<organism evidence="1 2">
    <name type="scientific">Phyllosticta paracitricarpa</name>
    <dbReference type="NCBI Taxonomy" id="2016321"/>
    <lineage>
        <taxon>Eukaryota</taxon>
        <taxon>Fungi</taxon>
        <taxon>Dikarya</taxon>
        <taxon>Ascomycota</taxon>
        <taxon>Pezizomycotina</taxon>
        <taxon>Dothideomycetes</taxon>
        <taxon>Dothideomycetes incertae sedis</taxon>
        <taxon>Botryosphaeriales</taxon>
        <taxon>Phyllostictaceae</taxon>
        <taxon>Phyllosticta</taxon>
    </lineage>
</organism>
<dbReference type="Proteomes" id="UP001367316">
    <property type="component" value="Unassembled WGS sequence"/>
</dbReference>
<protein>
    <submittedName>
        <fullName evidence="1">Uncharacterized protein</fullName>
    </submittedName>
</protein>
<reference evidence="1 2" key="1">
    <citation type="submission" date="2024-04" db="EMBL/GenBank/DDBJ databases">
        <title>Phyllosticta paracitricarpa is synonymous to the EU quarantine fungus P. citricarpa based on phylogenomic analyses.</title>
        <authorList>
            <consortium name="Lawrence Berkeley National Laboratory"/>
            <person name="Van ingen-buijs V.A."/>
            <person name="Van westerhoven A.C."/>
            <person name="Haridas S."/>
            <person name="Skiadas P."/>
            <person name="Martin F."/>
            <person name="Groenewald J.Z."/>
            <person name="Crous P.W."/>
            <person name="Seidl M.F."/>
        </authorList>
    </citation>
    <scope>NUCLEOTIDE SEQUENCE [LARGE SCALE GENOMIC DNA]</scope>
    <source>
        <strain evidence="1 2">CBS 141358</strain>
    </source>
</reference>
<comment type="caution">
    <text evidence="1">The sequence shown here is derived from an EMBL/GenBank/DDBJ whole genome shotgun (WGS) entry which is preliminary data.</text>
</comment>
<name>A0ABR1N9G9_9PEZI</name>
<proteinExistence type="predicted"/>
<keyword evidence="2" id="KW-1185">Reference proteome</keyword>
<sequence length="71" mass="7826">MPPFAKGVSLGSALFTIIGYVSRLWEASFAKFGCYAAFERAVCADLTEDNSDRIGAVSCWRGICSIDLWRQ</sequence>